<evidence type="ECO:0000256" key="1">
    <source>
        <dbReference type="ARBA" id="ARBA00005534"/>
    </source>
</evidence>
<sequence>MSRAFARRFEVATTGRDQMLDVTRQVREVIQASGIRDGLVCVFVAHSTAAVSVSEYEPGLVQDIRLTAERLAPQHADYAHNRLNADDNAHSHLRSLVIGPSVTVPLVDGALTLGTWQRIVLLDFDTHPRTRTVWVQVLGE</sequence>
<dbReference type="SUPFAM" id="SSF111038">
    <property type="entry name" value="YjbQ-like"/>
    <property type="match status" value="1"/>
</dbReference>
<accession>A0A7C2B1B7</accession>
<comment type="caution">
    <text evidence="2">The sequence shown here is derived from an EMBL/GenBank/DDBJ whole genome shotgun (WGS) entry which is preliminary data.</text>
</comment>
<gene>
    <name evidence="2" type="ORF">ENP47_05300</name>
</gene>
<protein>
    <submittedName>
        <fullName evidence="2">YjbQ family protein</fullName>
    </submittedName>
</protein>
<organism evidence="2">
    <name type="scientific">Thermomicrobium roseum</name>
    <dbReference type="NCBI Taxonomy" id="500"/>
    <lineage>
        <taxon>Bacteria</taxon>
        <taxon>Pseudomonadati</taxon>
        <taxon>Thermomicrobiota</taxon>
        <taxon>Thermomicrobia</taxon>
        <taxon>Thermomicrobiales</taxon>
        <taxon>Thermomicrobiaceae</taxon>
        <taxon>Thermomicrobium</taxon>
    </lineage>
</organism>
<dbReference type="PIRSF" id="PIRSF004681">
    <property type="entry name" value="UCP004681"/>
    <property type="match status" value="1"/>
</dbReference>
<dbReference type="Pfam" id="PF01894">
    <property type="entry name" value="YjbQ"/>
    <property type="match status" value="1"/>
</dbReference>
<comment type="similarity">
    <text evidence="1">Belongs to the UPF0047 family.</text>
</comment>
<evidence type="ECO:0000313" key="2">
    <source>
        <dbReference type="EMBL" id="HEF64997.1"/>
    </source>
</evidence>
<dbReference type="PROSITE" id="PS01314">
    <property type="entry name" value="UPF0047"/>
    <property type="match status" value="1"/>
</dbReference>
<dbReference type="PANTHER" id="PTHR30615">
    <property type="entry name" value="UNCHARACTERIZED PROTEIN YJBQ-RELATED"/>
    <property type="match status" value="1"/>
</dbReference>
<reference evidence="2" key="1">
    <citation type="journal article" date="2020" name="mSystems">
        <title>Genome- and Community-Level Interaction Insights into Carbon Utilization and Element Cycling Functions of Hydrothermarchaeota in Hydrothermal Sediment.</title>
        <authorList>
            <person name="Zhou Z."/>
            <person name="Liu Y."/>
            <person name="Xu W."/>
            <person name="Pan J."/>
            <person name="Luo Z.H."/>
            <person name="Li M."/>
        </authorList>
    </citation>
    <scope>NUCLEOTIDE SEQUENCE [LARGE SCALE GENOMIC DNA]</scope>
    <source>
        <strain evidence="2">SpSt-222</strain>
    </source>
</reference>
<dbReference type="EMBL" id="DSJL01000010">
    <property type="protein sequence ID" value="HEF64997.1"/>
    <property type="molecule type" value="Genomic_DNA"/>
</dbReference>
<dbReference type="InterPro" id="IPR035917">
    <property type="entry name" value="YjbQ-like_sf"/>
</dbReference>
<name>A0A7C2B1B7_THERO</name>
<dbReference type="Gene3D" id="2.60.120.460">
    <property type="entry name" value="YjbQ-like"/>
    <property type="match status" value="1"/>
</dbReference>
<dbReference type="PANTHER" id="PTHR30615:SF8">
    <property type="entry name" value="UPF0047 PROTEIN C4A8.02C"/>
    <property type="match status" value="1"/>
</dbReference>
<proteinExistence type="inferred from homology"/>
<dbReference type="AlphaFoldDB" id="A0A7C2B1B7"/>
<dbReference type="InterPro" id="IPR001602">
    <property type="entry name" value="UPF0047_YjbQ-like"/>
</dbReference>
<dbReference type="NCBIfam" id="TIGR00149">
    <property type="entry name" value="TIGR00149_YjbQ"/>
    <property type="match status" value="1"/>
</dbReference>